<dbReference type="InterPro" id="IPR013783">
    <property type="entry name" value="Ig-like_fold"/>
</dbReference>
<dbReference type="SUPFAM" id="SSF49265">
    <property type="entry name" value="Fibronectin type III"/>
    <property type="match status" value="1"/>
</dbReference>
<dbReference type="AlphaFoldDB" id="A0A846R782"/>
<gene>
    <name evidence="2" type="ORF">GGR42_003120</name>
</gene>
<evidence type="ECO:0000313" key="3">
    <source>
        <dbReference type="Proteomes" id="UP000590442"/>
    </source>
</evidence>
<evidence type="ECO:0000313" key="2">
    <source>
        <dbReference type="EMBL" id="NJB72629.1"/>
    </source>
</evidence>
<proteinExistence type="predicted"/>
<feature type="compositionally biased region" description="Acidic residues" evidence="1">
    <location>
        <begin position="28"/>
        <end position="42"/>
    </location>
</feature>
<feature type="region of interest" description="Disordered" evidence="1">
    <location>
        <begin position="22"/>
        <end position="49"/>
    </location>
</feature>
<organism evidence="2 3">
    <name type="scientific">Saonia flava</name>
    <dbReference type="NCBI Taxonomy" id="523696"/>
    <lineage>
        <taxon>Bacteria</taxon>
        <taxon>Pseudomonadati</taxon>
        <taxon>Bacteroidota</taxon>
        <taxon>Flavobacteriia</taxon>
        <taxon>Flavobacteriales</taxon>
        <taxon>Flavobacteriaceae</taxon>
        <taxon>Saonia</taxon>
    </lineage>
</organism>
<dbReference type="Gene3D" id="2.60.40.10">
    <property type="entry name" value="Immunoglobulins"/>
    <property type="match status" value="2"/>
</dbReference>
<comment type="caution">
    <text evidence="2">The sequence shown here is derived from an EMBL/GenBank/DDBJ whole genome shotgun (WGS) entry which is preliminary data.</text>
</comment>
<reference evidence="2 3" key="1">
    <citation type="submission" date="2020-03" db="EMBL/GenBank/DDBJ databases">
        <title>Genomic Encyclopedia of Type Strains, Phase IV (KMG-IV): sequencing the most valuable type-strain genomes for metagenomic binning, comparative biology and taxonomic classification.</title>
        <authorList>
            <person name="Goeker M."/>
        </authorList>
    </citation>
    <scope>NUCLEOTIDE SEQUENCE [LARGE SCALE GENOMIC DNA]</scope>
    <source>
        <strain evidence="2 3">DSM 29762</strain>
    </source>
</reference>
<keyword evidence="3" id="KW-1185">Reference proteome</keyword>
<evidence type="ECO:0000256" key="1">
    <source>
        <dbReference type="SAM" id="MobiDB-lite"/>
    </source>
</evidence>
<accession>A0A846R782</accession>
<dbReference type="EMBL" id="JAATJJ010000002">
    <property type="protein sequence ID" value="NJB72629.1"/>
    <property type="molecule type" value="Genomic_DNA"/>
</dbReference>
<dbReference type="RefSeq" id="WP_167965847.1">
    <property type="nucleotide sequence ID" value="NZ_JAATJJ010000002.1"/>
</dbReference>
<sequence length="242" mass="27550">MKKIYYLVLCFLVLACSKGDRTDSLTPEPEEEINEENNESSENENFAPTVPSLVFPEKDQLCLKQEITFNWSEAVDPEGGPLTYQMQISTNRAFTEFVENQVLDETSIMLVMEDGQDYYWRVLAIDEQGVKGDFSNSSAFYVEGIPIINHIPFNPSLYSPKQNSTVNSENVILEWDTSDLDGDLLSYDIYLGADTPPELYETGRNSKSIELSLEPNQTYYWQIHVSDGQSTSIGDIWSFRTN</sequence>
<name>A0A846R782_9FLAO</name>
<dbReference type="Proteomes" id="UP000590442">
    <property type="component" value="Unassembled WGS sequence"/>
</dbReference>
<dbReference type="PROSITE" id="PS51257">
    <property type="entry name" value="PROKAR_LIPOPROTEIN"/>
    <property type="match status" value="1"/>
</dbReference>
<protein>
    <recommendedName>
        <fullName evidence="4">Fibronectin type-III domain-containing protein</fullName>
    </recommendedName>
</protein>
<dbReference type="InterPro" id="IPR036116">
    <property type="entry name" value="FN3_sf"/>
</dbReference>
<evidence type="ECO:0008006" key="4">
    <source>
        <dbReference type="Google" id="ProtNLM"/>
    </source>
</evidence>